<dbReference type="EMBL" id="LHZB01000106">
    <property type="protein sequence ID" value="KXV01794.1"/>
    <property type="molecule type" value="Genomic_DNA"/>
</dbReference>
<comment type="caution">
    <text evidence="3">The sequence shown here is derived from an EMBL/GenBank/DDBJ whole genome shotgun (WGS) entry which is preliminary data.</text>
</comment>
<dbReference type="Proteomes" id="UP000075573">
    <property type="component" value="Unassembled WGS sequence"/>
</dbReference>
<evidence type="ECO:0000313" key="4">
    <source>
        <dbReference type="Proteomes" id="UP000075573"/>
    </source>
</evidence>
<feature type="region of interest" description="Disordered" evidence="1">
    <location>
        <begin position="56"/>
        <end position="76"/>
    </location>
</feature>
<dbReference type="PATRIC" id="fig|442.7.peg.755"/>
<evidence type="ECO:0000256" key="2">
    <source>
        <dbReference type="SAM" id="SignalP"/>
    </source>
</evidence>
<dbReference type="AlphaFoldDB" id="A0A149QXB2"/>
<keyword evidence="2" id="KW-0732">Signal</keyword>
<evidence type="ECO:0000256" key="1">
    <source>
        <dbReference type="SAM" id="MobiDB-lite"/>
    </source>
</evidence>
<proteinExistence type="predicted"/>
<name>A0A149QXB2_9PROT</name>
<feature type="signal peptide" evidence="2">
    <location>
        <begin position="1"/>
        <end position="23"/>
    </location>
</feature>
<gene>
    <name evidence="3" type="ORF">AD929_04900</name>
</gene>
<protein>
    <submittedName>
        <fullName evidence="3">Uncharacterized protein</fullName>
    </submittedName>
</protein>
<reference evidence="3 4" key="1">
    <citation type="submission" date="2015-06" db="EMBL/GenBank/DDBJ databases">
        <title>Improved classification and identification of acetic acid bacteria using matrix-assisted laser desorption/ionization time-of-flight mass spectrometry; Gluconobacter nephelii and Gluconobacter uchimurae are later heterotypic synonyms of Gluconobacter japonicus and Gluconobacter oxydans, respectively.</title>
        <authorList>
            <person name="Li L."/>
            <person name="Cleenwerck I."/>
            <person name="De Vuyst L."/>
            <person name="Vandamme P."/>
        </authorList>
    </citation>
    <scope>NUCLEOTIDE SEQUENCE [LARGE SCALE GENOMIC DNA]</scope>
    <source>
        <strain evidence="3 4">LMG 1764</strain>
    </source>
</reference>
<accession>A0A149QXB2</accession>
<organism evidence="3 4">
    <name type="scientific">Gluconobacter potus</name>
    <dbReference type="NCBI Taxonomy" id="2724927"/>
    <lineage>
        <taxon>Bacteria</taxon>
        <taxon>Pseudomonadati</taxon>
        <taxon>Pseudomonadota</taxon>
        <taxon>Alphaproteobacteria</taxon>
        <taxon>Acetobacterales</taxon>
        <taxon>Acetobacteraceae</taxon>
        <taxon>Gluconobacter</taxon>
    </lineage>
</organism>
<evidence type="ECO:0000313" key="3">
    <source>
        <dbReference type="EMBL" id="KXV01794.1"/>
    </source>
</evidence>
<sequence length="76" mass="7941">MPFRRLSVAALAVLALGTQMAHAKPCRDDKGKFTKCEAPQKPKPCRDAKGKFTKCPTTASGTAAATSATPSASHPQ</sequence>
<dbReference type="RefSeq" id="WP_062494831.1">
    <property type="nucleotide sequence ID" value="NZ_LHZB01000106.1"/>
</dbReference>
<feature type="chain" id="PRO_5007553032" evidence="2">
    <location>
        <begin position="24"/>
        <end position="76"/>
    </location>
</feature>